<evidence type="ECO:0000313" key="9">
    <source>
        <dbReference type="Proteomes" id="UP001597497"/>
    </source>
</evidence>
<keyword evidence="2" id="KW-0805">Transcription regulation</keyword>
<dbReference type="InterPro" id="IPR007630">
    <property type="entry name" value="RNA_pol_sigma70_r4"/>
</dbReference>
<evidence type="ECO:0000256" key="5">
    <source>
        <dbReference type="ARBA" id="ARBA00023163"/>
    </source>
</evidence>
<evidence type="ECO:0000313" key="8">
    <source>
        <dbReference type="EMBL" id="MFD2672964.1"/>
    </source>
</evidence>
<dbReference type="Pfam" id="PF04542">
    <property type="entry name" value="Sigma70_r2"/>
    <property type="match status" value="1"/>
</dbReference>
<dbReference type="InterPro" id="IPR039425">
    <property type="entry name" value="RNA_pol_sigma-70-like"/>
</dbReference>
<dbReference type="EMBL" id="JBHUMM010000043">
    <property type="protein sequence ID" value="MFD2672964.1"/>
    <property type="molecule type" value="Genomic_DNA"/>
</dbReference>
<dbReference type="InterPro" id="IPR007627">
    <property type="entry name" value="RNA_pol_sigma70_r2"/>
</dbReference>
<comment type="similarity">
    <text evidence="1">Belongs to the sigma-70 factor family. ECF subfamily.</text>
</comment>
<dbReference type="InterPro" id="IPR036388">
    <property type="entry name" value="WH-like_DNA-bd_sf"/>
</dbReference>
<dbReference type="Gene3D" id="1.10.10.10">
    <property type="entry name" value="Winged helix-like DNA-binding domain superfamily/Winged helix DNA-binding domain"/>
    <property type="match status" value="1"/>
</dbReference>
<feature type="domain" description="RNA polymerase sigma-70 region 2" evidence="6">
    <location>
        <begin position="19"/>
        <end position="85"/>
    </location>
</feature>
<evidence type="ECO:0000259" key="6">
    <source>
        <dbReference type="Pfam" id="PF04542"/>
    </source>
</evidence>
<keyword evidence="3" id="KW-0731">Sigma factor</keyword>
<dbReference type="InterPro" id="IPR014284">
    <property type="entry name" value="RNA_pol_sigma-70_dom"/>
</dbReference>
<dbReference type="PANTHER" id="PTHR43133">
    <property type="entry name" value="RNA POLYMERASE ECF-TYPE SIGMA FACTO"/>
    <property type="match status" value="1"/>
</dbReference>
<dbReference type="InterPro" id="IPR013324">
    <property type="entry name" value="RNA_pol_sigma_r3/r4-like"/>
</dbReference>
<dbReference type="Pfam" id="PF04545">
    <property type="entry name" value="Sigma70_r4"/>
    <property type="match status" value="1"/>
</dbReference>
<accession>A0ABW5RDU0</accession>
<comment type="caution">
    <text evidence="8">The sequence shown here is derived from an EMBL/GenBank/DDBJ whole genome shotgun (WGS) entry which is preliminary data.</text>
</comment>
<dbReference type="CDD" id="cd06171">
    <property type="entry name" value="Sigma70_r4"/>
    <property type="match status" value="1"/>
</dbReference>
<feature type="domain" description="RNA polymerase sigma-70 region 4" evidence="7">
    <location>
        <begin position="122"/>
        <end position="170"/>
    </location>
</feature>
<evidence type="ECO:0000256" key="1">
    <source>
        <dbReference type="ARBA" id="ARBA00010641"/>
    </source>
</evidence>
<evidence type="ECO:0000256" key="2">
    <source>
        <dbReference type="ARBA" id="ARBA00023015"/>
    </source>
</evidence>
<name>A0ABW5RDU0_9BACL</name>
<protein>
    <submittedName>
        <fullName evidence="8">Sigma-70 family RNA polymerase sigma factor</fullName>
    </submittedName>
</protein>
<dbReference type="Proteomes" id="UP001597497">
    <property type="component" value="Unassembled WGS sequence"/>
</dbReference>
<evidence type="ECO:0000259" key="7">
    <source>
        <dbReference type="Pfam" id="PF04545"/>
    </source>
</evidence>
<proteinExistence type="inferred from homology"/>
<dbReference type="Gene3D" id="1.10.1740.10">
    <property type="match status" value="1"/>
</dbReference>
<dbReference type="RefSeq" id="WP_379930522.1">
    <property type="nucleotide sequence ID" value="NZ_JBHUMM010000043.1"/>
</dbReference>
<reference evidence="9" key="1">
    <citation type="journal article" date="2019" name="Int. J. Syst. Evol. Microbiol.">
        <title>The Global Catalogue of Microorganisms (GCM) 10K type strain sequencing project: providing services to taxonomists for standard genome sequencing and annotation.</title>
        <authorList>
            <consortium name="The Broad Institute Genomics Platform"/>
            <consortium name="The Broad Institute Genome Sequencing Center for Infectious Disease"/>
            <person name="Wu L."/>
            <person name="Ma J."/>
        </authorList>
    </citation>
    <scope>NUCLEOTIDE SEQUENCE [LARGE SCALE GENOMIC DNA]</scope>
    <source>
        <strain evidence="9">KCTC 33676</strain>
    </source>
</reference>
<evidence type="ECO:0000256" key="4">
    <source>
        <dbReference type="ARBA" id="ARBA00023125"/>
    </source>
</evidence>
<sequence>MENLIKSAQQGNRNDYLKLFKQYENDIYRIAFMYVKNQEDALDVVQETAYRSFKSITSLKEPKHFKTWLIKITISCSIDLLRQSKKVAPLIAETQKMVEQQKWIEEKDGRDIPRSLWLRDLIDTLNETEKSIILLRYYEDCTIKEIKGILNIPLGTVKTILYRALKRLRNQVKEEDMYEG</sequence>
<organism evidence="8 9">
    <name type="scientific">Marinicrinis sediminis</name>
    <dbReference type="NCBI Taxonomy" id="1652465"/>
    <lineage>
        <taxon>Bacteria</taxon>
        <taxon>Bacillati</taxon>
        <taxon>Bacillota</taxon>
        <taxon>Bacilli</taxon>
        <taxon>Bacillales</taxon>
        <taxon>Paenibacillaceae</taxon>
    </lineage>
</organism>
<dbReference type="SUPFAM" id="SSF88659">
    <property type="entry name" value="Sigma3 and sigma4 domains of RNA polymerase sigma factors"/>
    <property type="match status" value="1"/>
</dbReference>
<dbReference type="SUPFAM" id="SSF88946">
    <property type="entry name" value="Sigma2 domain of RNA polymerase sigma factors"/>
    <property type="match status" value="1"/>
</dbReference>
<dbReference type="InterPro" id="IPR013325">
    <property type="entry name" value="RNA_pol_sigma_r2"/>
</dbReference>
<keyword evidence="9" id="KW-1185">Reference proteome</keyword>
<dbReference type="NCBIfam" id="TIGR02937">
    <property type="entry name" value="sigma70-ECF"/>
    <property type="match status" value="1"/>
</dbReference>
<keyword evidence="4" id="KW-0238">DNA-binding</keyword>
<keyword evidence="5" id="KW-0804">Transcription</keyword>
<evidence type="ECO:0000256" key="3">
    <source>
        <dbReference type="ARBA" id="ARBA00023082"/>
    </source>
</evidence>
<dbReference type="PANTHER" id="PTHR43133:SF51">
    <property type="entry name" value="RNA POLYMERASE SIGMA FACTOR"/>
    <property type="match status" value="1"/>
</dbReference>
<gene>
    <name evidence="8" type="ORF">ACFSUC_15450</name>
</gene>